<keyword evidence="1" id="KW-0812">Transmembrane</keyword>
<keyword evidence="1" id="KW-1133">Transmembrane helix</keyword>
<dbReference type="Pfam" id="PF11797">
    <property type="entry name" value="WxLIP_HBD"/>
    <property type="match status" value="1"/>
</dbReference>
<feature type="domain" description="WxL Interacting Protein host binding" evidence="4">
    <location>
        <begin position="163"/>
        <end position="300"/>
    </location>
</feature>
<keyword evidence="1" id="KW-0472">Membrane</keyword>
<feature type="transmembrane region" description="Helical" evidence="1">
    <location>
        <begin position="312"/>
        <end position="333"/>
    </location>
</feature>
<evidence type="ECO:0000259" key="4">
    <source>
        <dbReference type="Pfam" id="PF11797"/>
    </source>
</evidence>
<reference evidence="6" key="1">
    <citation type="journal article" date="2019" name="Int. J. Syst. Evol. Microbiol.">
        <title>The Global Catalogue of Microorganisms (GCM) 10K type strain sequencing project: providing services to taxonomists for standard genome sequencing and annotation.</title>
        <authorList>
            <consortium name="The Broad Institute Genomics Platform"/>
            <consortium name="The Broad Institute Genome Sequencing Center for Infectious Disease"/>
            <person name="Wu L."/>
            <person name="Ma J."/>
        </authorList>
    </citation>
    <scope>NUCLEOTIDE SEQUENCE [LARGE SCALE GENOMIC DNA]</scope>
    <source>
        <strain evidence="6">CCM 8903</strain>
    </source>
</reference>
<dbReference type="EMBL" id="JBHTON010000028">
    <property type="protein sequence ID" value="MFD1485335.1"/>
    <property type="molecule type" value="Genomic_DNA"/>
</dbReference>
<keyword evidence="2" id="KW-0732">Signal</keyword>
<evidence type="ECO:0000256" key="2">
    <source>
        <dbReference type="SAM" id="SignalP"/>
    </source>
</evidence>
<evidence type="ECO:0000256" key="1">
    <source>
        <dbReference type="SAM" id="Phobius"/>
    </source>
</evidence>
<evidence type="ECO:0000313" key="6">
    <source>
        <dbReference type="Proteomes" id="UP001597252"/>
    </source>
</evidence>
<organism evidence="5 6">
    <name type="scientific">Lacticaseibacillus baoqingensis</name>
    <dbReference type="NCBI Taxonomy" id="2486013"/>
    <lineage>
        <taxon>Bacteria</taxon>
        <taxon>Bacillati</taxon>
        <taxon>Bacillota</taxon>
        <taxon>Bacilli</taxon>
        <taxon>Lactobacillales</taxon>
        <taxon>Lactobacillaceae</taxon>
        <taxon>Lacticaseibacillus</taxon>
    </lineage>
</organism>
<dbReference type="InterPro" id="IPR010317">
    <property type="entry name" value="WxLIP_PGBD"/>
</dbReference>
<dbReference type="Pfam" id="PF06030">
    <property type="entry name" value="WxLIP_PGBD"/>
    <property type="match status" value="1"/>
</dbReference>
<feature type="chain" id="PRO_5045143475" evidence="2">
    <location>
        <begin position="28"/>
        <end position="342"/>
    </location>
</feature>
<name>A0ABW4E9S9_9LACO</name>
<gene>
    <name evidence="5" type="ORF">ACFQ5J_08845</name>
</gene>
<comment type="caution">
    <text evidence="5">The sequence shown here is derived from an EMBL/GenBank/DDBJ whole genome shotgun (WGS) entry which is preliminary data.</text>
</comment>
<feature type="signal peptide" evidence="2">
    <location>
        <begin position="1"/>
        <end position="27"/>
    </location>
</feature>
<evidence type="ECO:0000259" key="3">
    <source>
        <dbReference type="Pfam" id="PF06030"/>
    </source>
</evidence>
<dbReference type="RefSeq" id="WP_125751426.1">
    <property type="nucleotide sequence ID" value="NZ_JBHTON010000028.1"/>
</dbReference>
<keyword evidence="6" id="KW-1185">Reference proteome</keyword>
<proteinExistence type="predicted"/>
<dbReference type="Proteomes" id="UP001597252">
    <property type="component" value="Unassembled WGS sequence"/>
</dbReference>
<accession>A0ABW4E9S9</accession>
<feature type="domain" description="WxL Interacting Protein peptidoglycan binding" evidence="3">
    <location>
        <begin position="34"/>
        <end position="150"/>
    </location>
</feature>
<dbReference type="InterPro" id="IPR021759">
    <property type="entry name" value="WxLIP_HBD"/>
</dbReference>
<evidence type="ECO:0000313" key="5">
    <source>
        <dbReference type="EMBL" id="MFD1485335.1"/>
    </source>
</evidence>
<protein>
    <submittedName>
        <fullName evidence="5">DUF916 and DUF3324 domain-containing protein</fullName>
    </submittedName>
</protein>
<sequence>MKQMKTWLAALIAVVGLGLVQGHLVHAANTGAQYTVSPVIPENHRTGVSSYFDLVVKPGTTQPLTLAVTNQTSSPRHLRLSLTTAYTQSNGMIAYKPNGPKDPSAQYRLTDLGQPTQTVDLAGGQTKQVTVNLKIPAQGFKGVLLGSLYLVDTQKTNGDTSGGVKFKNQFATVVGVQLQTSDTAMDQVKKELQLTGVSAGIQNGKPGVIATVQNPTPTFWGKMRLQAKVTKRNSSAVVMKRTVNGFTVAPNSHFDYGILQNKALDPGDYSLDLLITGPHGRWHFKRNFSILAAEADKINRTVHMKRAFSLPWWAWLLIGIASVGLLWLIVTLIRRHQQHKTA</sequence>